<comment type="caution">
    <text evidence="2">The sequence shown here is derived from an EMBL/GenBank/DDBJ whole genome shotgun (WGS) entry which is preliminary data.</text>
</comment>
<evidence type="ECO:0000256" key="1">
    <source>
        <dbReference type="SAM" id="Phobius"/>
    </source>
</evidence>
<gene>
    <name evidence="2" type="ORF">HMPREF0549_1639</name>
</gene>
<keyword evidence="1" id="KW-0472">Membrane</keyword>
<proteinExistence type="predicted"/>
<evidence type="ECO:0000313" key="2">
    <source>
        <dbReference type="EMBL" id="EEJ39856.1"/>
    </source>
</evidence>
<feature type="transmembrane region" description="Helical" evidence="1">
    <location>
        <begin position="12"/>
        <end position="32"/>
    </location>
</feature>
<dbReference type="RefSeq" id="WP_003717261.1">
    <property type="nucleotide sequence ID" value="NZ_GG693414.1"/>
</dbReference>
<protein>
    <submittedName>
        <fullName evidence="2">Peptidase propeptide and YPEB domain protein</fullName>
    </submittedName>
</protein>
<dbReference type="HOGENOM" id="CLU_158531_0_0_9"/>
<dbReference type="eggNOG" id="COG5584">
    <property type="taxonomic scope" value="Bacteria"/>
</dbReference>
<reference evidence="2 3" key="1">
    <citation type="submission" date="2009-01" db="EMBL/GenBank/DDBJ databases">
        <authorList>
            <person name="Qin X."/>
            <person name="Bachman B."/>
            <person name="Battles P."/>
            <person name="Bell A."/>
            <person name="Bess C."/>
            <person name="Bickham C."/>
            <person name="Chaboub L."/>
            <person name="Chen D."/>
            <person name="Coyle M."/>
            <person name="Deiros D.R."/>
            <person name="Dinh H."/>
            <person name="Forbes L."/>
            <person name="Fowler G."/>
            <person name="Francisco L."/>
            <person name="Fu Q."/>
            <person name="Gubbala S."/>
            <person name="Hale W."/>
            <person name="Han Y."/>
            <person name="Hemphill L."/>
            <person name="Highlander S.K."/>
            <person name="Hirani K."/>
            <person name="Hogues M."/>
            <person name="Jackson L."/>
            <person name="Jakkamsetti A."/>
            <person name="Javaid M."/>
            <person name="Jiang H."/>
            <person name="Korchina V."/>
            <person name="Kovar C."/>
            <person name="Lara F."/>
            <person name="Lee S."/>
            <person name="Mata R."/>
            <person name="Mathew T."/>
            <person name="Moen C."/>
            <person name="Morales K."/>
            <person name="Munidasa M."/>
            <person name="Nazareth L."/>
            <person name="Ngo R."/>
            <person name="Nguyen L."/>
            <person name="Okwuonu G."/>
            <person name="Ongeri F."/>
            <person name="Patil S."/>
            <person name="Petrosino J."/>
            <person name="Pham C."/>
            <person name="Pham P."/>
            <person name="Pu L.-L."/>
            <person name="Puazo M."/>
            <person name="Raj R."/>
            <person name="Reid J."/>
            <person name="Rouhana J."/>
            <person name="Saada N."/>
            <person name="Shang Y."/>
            <person name="Simmons D."/>
            <person name="Thornton R."/>
            <person name="Warren J."/>
            <person name="Weissenberger G."/>
            <person name="Zhang J."/>
            <person name="Zhang L."/>
            <person name="Zhou C."/>
            <person name="Zhu D."/>
            <person name="Muzny D."/>
            <person name="Worley K."/>
            <person name="Gibbs R."/>
        </authorList>
    </citation>
    <scope>NUCLEOTIDE SEQUENCE [LARGE SCALE GENOMIC DNA]</scope>
    <source>
        <strain evidence="2 3">ATCC 49540</strain>
    </source>
</reference>
<dbReference type="AlphaFoldDB" id="C2EW03"/>
<evidence type="ECO:0000313" key="3">
    <source>
        <dbReference type="Proteomes" id="UP000004483"/>
    </source>
</evidence>
<dbReference type="Proteomes" id="UP000004483">
    <property type="component" value="Unassembled WGS sequence"/>
</dbReference>
<dbReference type="EMBL" id="ACGV01000189">
    <property type="protein sequence ID" value="EEJ39856.1"/>
    <property type="molecule type" value="Genomic_DNA"/>
</dbReference>
<accession>C2EW03</accession>
<keyword evidence="1" id="KW-1133">Transmembrane helix</keyword>
<sequence>MNDSNNSLNPWLLPVTLGASGVVGFLAGKLFGQRRISADQILKMIRDDFKREGEVTGSWINQRRIPYQRFAVKTEAYEGGVTRLEDDQPVDYQFIADAKTGSLLSLKRVERSLNNP</sequence>
<organism evidence="2 3">
    <name type="scientific">Limosilactobacillus vaginalis DSM 5837 = ATCC 49540</name>
    <dbReference type="NCBI Taxonomy" id="1423814"/>
    <lineage>
        <taxon>Bacteria</taxon>
        <taxon>Bacillati</taxon>
        <taxon>Bacillota</taxon>
        <taxon>Bacilli</taxon>
        <taxon>Lactobacillales</taxon>
        <taxon>Lactobacillaceae</taxon>
        <taxon>Limosilactobacillus</taxon>
    </lineage>
</organism>
<keyword evidence="1" id="KW-0812">Transmembrane</keyword>
<feature type="non-terminal residue" evidence="2">
    <location>
        <position position="116"/>
    </location>
</feature>
<dbReference type="STRING" id="1423814.HMPREF0549_1639"/>
<name>C2EW03_9LACO</name>